<protein>
    <submittedName>
        <fullName evidence="2">Uncharacterized protein</fullName>
    </submittedName>
</protein>
<proteinExistence type="predicted"/>
<gene>
    <name evidence="2" type="ORF">CC86DRAFT_400662</name>
</gene>
<feature type="region of interest" description="Disordered" evidence="1">
    <location>
        <begin position="427"/>
        <end position="460"/>
    </location>
</feature>
<keyword evidence="3" id="KW-1185">Reference proteome</keyword>
<evidence type="ECO:0000313" key="3">
    <source>
        <dbReference type="Proteomes" id="UP000799424"/>
    </source>
</evidence>
<evidence type="ECO:0000256" key="1">
    <source>
        <dbReference type="SAM" id="MobiDB-lite"/>
    </source>
</evidence>
<name>A0A6A7AGT2_9PLEO</name>
<feature type="region of interest" description="Disordered" evidence="1">
    <location>
        <begin position="261"/>
        <end position="293"/>
    </location>
</feature>
<dbReference type="OrthoDB" id="3946303at2759"/>
<accession>A0A6A7AGT2</accession>
<sequence length="460" mass="50921">MFLFRSLFKSSRSNASIHSIESTQSLPISDSEQFPFPVNARLVKKSQHHSPPKQLPDSGASVKEVRYFLYTLLTSDHHRCAAEYPEWVLETCMRFSGNGYDLRNYSEQQLMQLCPITATAVGIETKKHKPGCFVPTRARNMIGEVISRYVMCRKRKETQIKDVHRGWQQSQEKLHRHSTAFESPARAGYAQSMLNMPTSVSRPTSPVVSLSYAPNYGLPATTGPINNLYIPRRPSGLRTSTTSTMESVHGANVLPHHAATHANTSKHRRASSMDQAYRAPDKGRQDSAFSNNALDKQAVGRSARGVLEPSFPRLNIAPVRTSLDIAALRPAPSNTATPSTSASPDRLRVASQMARSASLDFDLSSTASAAAKGFKLDDKTAVPIMARTRGDILANNEEEEAKLDPLEVLEAEYARLVAEDRGRRTRERVSEGGIGTPWKGNGAPEQWPGQFSGRRTYRDI</sequence>
<dbReference type="AlphaFoldDB" id="A0A6A7AGT2"/>
<reference evidence="2" key="1">
    <citation type="journal article" date="2020" name="Stud. Mycol.">
        <title>101 Dothideomycetes genomes: a test case for predicting lifestyles and emergence of pathogens.</title>
        <authorList>
            <person name="Haridas S."/>
            <person name="Albert R."/>
            <person name="Binder M."/>
            <person name="Bloem J."/>
            <person name="Labutti K."/>
            <person name="Salamov A."/>
            <person name="Andreopoulos B."/>
            <person name="Baker S."/>
            <person name="Barry K."/>
            <person name="Bills G."/>
            <person name="Bluhm B."/>
            <person name="Cannon C."/>
            <person name="Castanera R."/>
            <person name="Culley D."/>
            <person name="Daum C."/>
            <person name="Ezra D."/>
            <person name="Gonzalez J."/>
            <person name="Henrissat B."/>
            <person name="Kuo A."/>
            <person name="Liang C."/>
            <person name="Lipzen A."/>
            <person name="Lutzoni F."/>
            <person name="Magnuson J."/>
            <person name="Mondo S."/>
            <person name="Nolan M."/>
            <person name="Ohm R."/>
            <person name="Pangilinan J."/>
            <person name="Park H.-J."/>
            <person name="Ramirez L."/>
            <person name="Alfaro M."/>
            <person name="Sun H."/>
            <person name="Tritt A."/>
            <person name="Yoshinaga Y."/>
            <person name="Zwiers L.-H."/>
            <person name="Turgeon B."/>
            <person name="Goodwin S."/>
            <person name="Spatafora J."/>
            <person name="Crous P."/>
            <person name="Grigoriev I."/>
        </authorList>
    </citation>
    <scope>NUCLEOTIDE SEQUENCE</scope>
    <source>
        <strain evidence="2">CBS 113818</strain>
    </source>
</reference>
<evidence type="ECO:0000313" key="2">
    <source>
        <dbReference type="EMBL" id="KAF2831877.1"/>
    </source>
</evidence>
<dbReference type="EMBL" id="MU006217">
    <property type="protein sequence ID" value="KAF2831877.1"/>
    <property type="molecule type" value="Genomic_DNA"/>
</dbReference>
<organism evidence="2 3">
    <name type="scientific">Ophiobolus disseminans</name>
    <dbReference type="NCBI Taxonomy" id="1469910"/>
    <lineage>
        <taxon>Eukaryota</taxon>
        <taxon>Fungi</taxon>
        <taxon>Dikarya</taxon>
        <taxon>Ascomycota</taxon>
        <taxon>Pezizomycotina</taxon>
        <taxon>Dothideomycetes</taxon>
        <taxon>Pleosporomycetidae</taxon>
        <taxon>Pleosporales</taxon>
        <taxon>Pleosporineae</taxon>
        <taxon>Phaeosphaeriaceae</taxon>
        <taxon>Ophiobolus</taxon>
    </lineage>
</organism>
<dbReference type="Proteomes" id="UP000799424">
    <property type="component" value="Unassembled WGS sequence"/>
</dbReference>